<evidence type="ECO:0000256" key="1">
    <source>
        <dbReference type="SAM" id="Phobius"/>
    </source>
</evidence>
<protein>
    <submittedName>
        <fullName evidence="2">Uncharacterized protein</fullName>
    </submittedName>
</protein>
<dbReference type="AlphaFoldDB" id="A0A381UK71"/>
<gene>
    <name evidence="2" type="ORF">METZ01_LOCUS81208</name>
</gene>
<reference evidence="2" key="1">
    <citation type="submission" date="2018-05" db="EMBL/GenBank/DDBJ databases">
        <authorList>
            <person name="Lanie J.A."/>
            <person name="Ng W.-L."/>
            <person name="Kazmierczak K.M."/>
            <person name="Andrzejewski T.M."/>
            <person name="Davidsen T.M."/>
            <person name="Wayne K.J."/>
            <person name="Tettelin H."/>
            <person name="Glass J.I."/>
            <person name="Rusch D."/>
            <person name="Podicherti R."/>
            <person name="Tsui H.-C.T."/>
            <person name="Winkler M.E."/>
        </authorList>
    </citation>
    <scope>NUCLEOTIDE SEQUENCE</scope>
</reference>
<keyword evidence="1" id="KW-0812">Transmembrane</keyword>
<sequence>MDTFPYADWAEAIEANGAIFTWADNESAIFVLTGLGIAAFVLSLLHIIRSEDRNLNHAAARLAAQSAPSAPSAPSEPMGGE</sequence>
<proteinExistence type="predicted"/>
<evidence type="ECO:0000313" key="2">
    <source>
        <dbReference type="EMBL" id="SVA28354.1"/>
    </source>
</evidence>
<accession>A0A381UK71</accession>
<keyword evidence="1" id="KW-1133">Transmembrane helix</keyword>
<organism evidence="2">
    <name type="scientific">marine metagenome</name>
    <dbReference type="NCBI Taxonomy" id="408172"/>
    <lineage>
        <taxon>unclassified sequences</taxon>
        <taxon>metagenomes</taxon>
        <taxon>ecological metagenomes</taxon>
    </lineage>
</organism>
<dbReference type="EMBL" id="UINC01006573">
    <property type="protein sequence ID" value="SVA28354.1"/>
    <property type="molecule type" value="Genomic_DNA"/>
</dbReference>
<feature type="transmembrane region" description="Helical" evidence="1">
    <location>
        <begin position="28"/>
        <end position="48"/>
    </location>
</feature>
<name>A0A381UK71_9ZZZZ</name>
<keyword evidence="1" id="KW-0472">Membrane</keyword>